<name>A0A1E3GXP8_9GAMM</name>
<dbReference type="EC" id="2.8.1.1" evidence="3"/>
<dbReference type="RefSeq" id="WP_069294907.1">
    <property type="nucleotide sequence ID" value="NZ_MCRI01000001.1"/>
</dbReference>
<dbReference type="CDD" id="cd00158">
    <property type="entry name" value="RHOD"/>
    <property type="match status" value="1"/>
</dbReference>
<dbReference type="Gene3D" id="3.40.250.10">
    <property type="entry name" value="Rhodanese-like domain"/>
    <property type="match status" value="1"/>
</dbReference>
<comment type="caution">
    <text evidence="3">The sequence shown here is derived from an EMBL/GenBank/DDBJ whole genome shotgun (WGS) entry which is preliminary data.</text>
</comment>
<feature type="domain" description="Rhodanese" evidence="2">
    <location>
        <begin position="50"/>
        <end position="139"/>
    </location>
</feature>
<dbReference type="InterPro" id="IPR001763">
    <property type="entry name" value="Rhodanese-like_dom"/>
</dbReference>
<dbReference type="SMART" id="SM00450">
    <property type="entry name" value="RHOD"/>
    <property type="match status" value="1"/>
</dbReference>
<proteinExistence type="predicted"/>
<gene>
    <name evidence="3" type="primary">glpE_1</name>
    <name evidence="3" type="ORF">A9E74_00319</name>
</gene>
<dbReference type="Proteomes" id="UP000094379">
    <property type="component" value="Unassembled WGS sequence"/>
</dbReference>
<evidence type="ECO:0000256" key="1">
    <source>
        <dbReference type="SAM" id="Phobius"/>
    </source>
</evidence>
<organism evidence="3 4">
    <name type="scientific">Methylophaga muralis</name>
    <dbReference type="NCBI Taxonomy" id="291169"/>
    <lineage>
        <taxon>Bacteria</taxon>
        <taxon>Pseudomonadati</taxon>
        <taxon>Pseudomonadota</taxon>
        <taxon>Gammaproteobacteria</taxon>
        <taxon>Thiotrichales</taxon>
        <taxon>Piscirickettsiaceae</taxon>
        <taxon>Methylophaga</taxon>
    </lineage>
</organism>
<keyword evidence="4" id="KW-1185">Reference proteome</keyword>
<dbReference type="PANTHER" id="PTHR43031:SF18">
    <property type="entry name" value="RHODANESE-RELATED SULFURTRANSFERASES"/>
    <property type="match status" value="1"/>
</dbReference>
<dbReference type="PANTHER" id="PTHR43031">
    <property type="entry name" value="FAD-DEPENDENT OXIDOREDUCTASE"/>
    <property type="match status" value="1"/>
</dbReference>
<dbReference type="InterPro" id="IPR036873">
    <property type="entry name" value="Rhodanese-like_dom_sf"/>
</dbReference>
<keyword evidence="1" id="KW-1133">Transmembrane helix</keyword>
<reference evidence="3 4" key="1">
    <citation type="submission" date="2016-07" db="EMBL/GenBank/DDBJ databases">
        <title>Draft Genome Sequence of Methylophaga muralis Bur 1.</title>
        <authorList>
            <person name="Vasilenko O.V."/>
            <person name="Doronina N.V."/>
            <person name="Shmareva M.N."/>
            <person name="Tarlachkov S.V."/>
            <person name="Mustakhimov I."/>
            <person name="Trotsenko Y.A."/>
        </authorList>
    </citation>
    <scope>NUCLEOTIDE SEQUENCE [LARGE SCALE GENOMIC DNA]</scope>
    <source>
        <strain evidence="3 4">Bur 1</strain>
    </source>
</reference>
<protein>
    <submittedName>
        <fullName evidence="3">Thiosulfate sulfurtransferase GlpE</fullName>
        <ecNumber evidence="3">2.8.1.1</ecNumber>
    </submittedName>
</protein>
<evidence type="ECO:0000259" key="2">
    <source>
        <dbReference type="PROSITE" id="PS50206"/>
    </source>
</evidence>
<dbReference type="AlphaFoldDB" id="A0A1E3GXP8"/>
<feature type="transmembrane region" description="Helical" evidence="1">
    <location>
        <begin position="7"/>
        <end position="26"/>
    </location>
</feature>
<dbReference type="STRING" id="291169.A9E74_00319"/>
<dbReference type="PROSITE" id="PS50206">
    <property type="entry name" value="RHODANESE_3"/>
    <property type="match status" value="1"/>
</dbReference>
<keyword evidence="1" id="KW-0472">Membrane</keyword>
<evidence type="ECO:0000313" key="3">
    <source>
        <dbReference type="EMBL" id="ODN68346.1"/>
    </source>
</evidence>
<dbReference type="SUPFAM" id="SSF52821">
    <property type="entry name" value="Rhodanese/Cell cycle control phosphatase"/>
    <property type="match status" value="1"/>
</dbReference>
<dbReference type="EMBL" id="MCRI01000001">
    <property type="protein sequence ID" value="ODN68346.1"/>
    <property type="molecule type" value="Genomic_DNA"/>
</dbReference>
<keyword evidence="3" id="KW-0808">Transferase</keyword>
<dbReference type="InterPro" id="IPR050229">
    <property type="entry name" value="GlpE_sulfurtransferase"/>
</dbReference>
<keyword evidence="1" id="KW-0812">Transmembrane</keyword>
<evidence type="ECO:0000313" key="4">
    <source>
        <dbReference type="Proteomes" id="UP000094379"/>
    </source>
</evidence>
<sequence length="139" mass="15467">MENLGEFIINHWILSSLFVVLLWLVFSDSLTRKLSGFNTIDVTTAVNLVNQQKGCFVDVRDKAAFESSHIVDSVNVPLADIDANLKPLKKKEQPLVLVCDSGQRAKSAAKQFKTRGYTNIHVLSGGLHAWRDAKLPLFS</sequence>
<dbReference type="GO" id="GO:0004792">
    <property type="term" value="F:thiosulfate-cyanide sulfurtransferase activity"/>
    <property type="evidence" value="ECO:0007669"/>
    <property type="project" value="UniProtKB-EC"/>
</dbReference>
<accession>A0A1E3GXP8</accession>
<dbReference type="Pfam" id="PF00581">
    <property type="entry name" value="Rhodanese"/>
    <property type="match status" value="1"/>
</dbReference>